<feature type="region of interest" description="Disordered" evidence="2">
    <location>
        <begin position="1"/>
        <end position="27"/>
    </location>
</feature>
<evidence type="ECO:0000256" key="1">
    <source>
        <dbReference type="SAM" id="Coils"/>
    </source>
</evidence>
<dbReference type="EMBL" id="JAHUZD010000150">
    <property type="protein sequence ID" value="KAI3402318.2"/>
    <property type="molecule type" value="Genomic_DNA"/>
</dbReference>
<feature type="region of interest" description="Disordered" evidence="2">
    <location>
        <begin position="139"/>
        <end position="274"/>
    </location>
</feature>
<organism evidence="3 4">
    <name type="scientific">Candida oxycetoniae</name>
    <dbReference type="NCBI Taxonomy" id="497107"/>
    <lineage>
        <taxon>Eukaryota</taxon>
        <taxon>Fungi</taxon>
        <taxon>Dikarya</taxon>
        <taxon>Ascomycota</taxon>
        <taxon>Saccharomycotina</taxon>
        <taxon>Pichiomycetes</taxon>
        <taxon>Debaryomycetaceae</taxon>
        <taxon>Candida/Lodderomyces clade</taxon>
        <taxon>Candida</taxon>
    </lineage>
</organism>
<feature type="compositionally biased region" description="Basic residues" evidence="2">
    <location>
        <begin position="247"/>
        <end position="273"/>
    </location>
</feature>
<evidence type="ECO:0000313" key="4">
    <source>
        <dbReference type="Proteomes" id="UP001202479"/>
    </source>
</evidence>
<feature type="compositionally biased region" description="Low complexity" evidence="2">
    <location>
        <begin position="140"/>
        <end position="156"/>
    </location>
</feature>
<sequence length="794" mass="91704">MEDNATPVKENSTIATTTTTTTTSAAPAAPAAAPASAVPTAPALVASKFTVNGKQYVLIKELANIWGYASSYQLIVDLVKNGFPRNQILKTDESINKELQRVKLIDAKELNTKLFYSSLYSILHSEVFKTKYATGNHPLVRSQSTQMTSSTNSNVNTRKDDKEEDMIDDEEEDEVDDDNVVSEDDDSDNDDNDDEEEREEDEEEEEEEEEEEDEEEEEREGDAGEEQEEREGEEGEEEEESGNVEKKNRHHHIHKYKHTHKHKHKHKHKHRNIHSKETKHGLDDKVTISQVFPQYGIVESTINLNHASFGSLNAMSKLSFYKNLSSAGLRFLPNTKLNFAERELVANTHNFGDINIDTKNDSEDKKRAFRRPIGRSKKHNIHIDPNLVDLNEAVIPGQGYISEFSINHLCKVPNYYVTSNHQTLPQSFNAKNLNTTSNSSFLFNEGVKMSKNIQQLVFSNDSDNYSHSKYYYTKCYRGPGSGNYKDAALMNKINKIHLTNSKKKCHKKTVSGKERFKANLKGLIHERFNKDFVDGLLSSQRRYTEDYSNLEMLHNSLEYNVLLNSYREISRDTWSGYFKFKLFDFEQYKALEVEKREQQVRQRALEEQKRWMEDDKLRQERLRIVCEEEHKKLAELQQEFADKRSELETKNRRFQLEPTFNDPFDAGNEVDIAKELNLLHSQFEEKTSKIKQEFEKKKKNLIQPLEPPPVIETPQLDVLSKFTSPAEHPEILRHLPTALRSTSVVGKEVPSIKKPIQYVTTYPVNSNAEYLTRIEIVKIPNPNSIGWDNLRKFQ</sequence>
<name>A0AAI9WVC9_9ASCO</name>
<feature type="coiled-coil region" evidence="1">
    <location>
        <begin position="588"/>
        <end position="653"/>
    </location>
</feature>
<reference evidence="3" key="1">
    <citation type="journal article" date="2022" name="DNA Res.">
        <title>Genome analysis of five recently described species of the CUG-Ser clade uncovers Candida theae as a new hybrid lineage with pathogenic potential in the Candida parapsilosis species complex.</title>
        <authorList>
            <person name="Mixao V."/>
            <person name="Del Olmo V."/>
            <person name="Hegedusova E."/>
            <person name="Saus E."/>
            <person name="Pryszcz L."/>
            <person name="Cillingova A."/>
            <person name="Nosek J."/>
            <person name="Gabaldon T."/>
        </authorList>
    </citation>
    <scope>NUCLEOTIDE SEQUENCE</scope>
    <source>
        <strain evidence="3">CBS 10844</strain>
    </source>
</reference>
<protein>
    <submittedName>
        <fullName evidence="3">Uncharacterized protein</fullName>
    </submittedName>
</protein>
<dbReference type="RefSeq" id="XP_049178067.1">
    <property type="nucleotide sequence ID" value="XM_049326374.1"/>
</dbReference>
<proteinExistence type="predicted"/>
<evidence type="ECO:0000256" key="2">
    <source>
        <dbReference type="SAM" id="MobiDB-lite"/>
    </source>
</evidence>
<dbReference type="Proteomes" id="UP001202479">
    <property type="component" value="Unassembled WGS sequence"/>
</dbReference>
<accession>A0AAI9WVC9</accession>
<gene>
    <name evidence="3" type="ORF">KGF56_004888</name>
</gene>
<keyword evidence="4" id="KW-1185">Reference proteome</keyword>
<evidence type="ECO:0000313" key="3">
    <source>
        <dbReference type="EMBL" id="KAI3402318.2"/>
    </source>
</evidence>
<keyword evidence="1" id="KW-0175">Coiled coil</keyword>
<dbReference type="GeneID" id="73382501"/>
<feature type="compositionally biased region" description="Acidic residues" evidence="2">
    <location>
        <begin position="162"/>
        <end position="242"/>
    </location>
</feature>
<comment type="caution">
    <text evidence="3">The sequence shown here is derived from an EMBL/GenBank/DDBJ whole genome shotgun (WGS) entry which is preliminary data.</text>
</comment>
<dbReference type="AlphaFoldDB" id="A0AAI9WVC9"/>
<feature type="compositionally biased region" description="Low complexity" evidence="2">
    <location>
        <begin position="12"/>
        <end position="27"/>
    </location>
</feature>